<dbReference type="OrthoDB" id="2123952at2759"/>
<feature type="region of interest" description="Disordered" evidence="1">
    <location>
        <begin position="482"/>
        <end position="520"/>
    </location>
</feature>
<keyword evidence="3" id="KW-1185">Reference proteome</keyword>
<evidence type="ECO:0000313" key="2">
    <source>
        <dbReference type="EMBL" id="ROV91194.1"/>
    </source>
</evidence>
<sequence>MTESPAAFSGVTKKKFAAPPVKSACLACGAGDEVVLPGHAVTEANRCQSRTRECVYTPSRRGGPRVRKRAWAGQNDELKQMPDDVLAMLSQGPADVPRQPVSVPNYIDPGAGLKHLEDWFQDSDFMFDSLFMNSNGPVASTGFISPDVYGTGTPTNAVPMFHVFEEGFEPTSPITLAISAILALIPCPEDVDYQSHDSQVFRRKYAQYFAQSAFETMEKDEEIPDSSVEPSKPLSEEHDHNFRRPFHPCLPAELESIVALDILSVYEYSQRGNLKKMQSRAGQALMNAMELGLHTSNVEDEFTEGRRRVWWMTKPSFTVFAPNFTAKFPTVAADPDAFNVYIKSQRAILAATQFVIELNKAVAKEDADMNPLYERMKDLEASMGPLLSHSETWILPSTTTSPVDPTEDVVARSLRCMAIIKLNSARIKLHRYCAFFDIPVFSRKHCDLKSLNAAERGEEPKRWPTCSCSSFANPFSINTAGAGSSSASSSNGNHSDHQQSPSSNGHGSTPSTATGPTMTTTAATTTVPSQQLPNINTVANFPFSSHQSAKICLKSALNIAHGFDEMPYPNPVGIAIVPQQQQQPPPAGTPPPPPPPPCLLSPTSGIVCPRTMPSFACCAMQCAYALLMVHQKTVSVYQTTSPPGGNGGVGGGGLVDAGPGVVVNGLLVRLQQGLTSIYATLSNYATAFEALGGMRDQIRSAIEDSASFTIPM</sequence>
<protein>
    <recommendedName>
        <fullName evidence="4">Transcription factor domain-containing protein</fullName>
    </recommendedName>
</protein>
<feature type="region of interest" description="Disordered" evidence="1">
    <location>
        <begin position="218"/>
        <end position="239"/>
    </location>
</feature>
<dbReference type="EMBL" id="LKEA01000057">
    <property type="protein sequence ID" value="ROV91194.1"/>
    <property type="molecule type" value="Genomic_DNA"/>
</dbReference>
<evidence type="ECO:0000256" key="1">
    <source>
        <dbReference type="SAM" id="MobiDB-lite"/>
    </source>
</evidence>
<feature type="compositionally biased region" description="Low complexity" evidence="1">
    <location>
        <begin position="505"/>
        <end position="520"/>
    </location>
</feature>
<dbReference type="PANTHER" id="PTHR47431">
    <property type="entry name" value="ZN(II)2CYS6 TRANSCRIPTION FACTOR (EUROFUNG)-RELATED"/>
    <property type="match status" value="1"/>
</dbReference>
<name>A0A423VJU0_9PEZI</name>
<dbReference type="STRING" id="356882.A0A423VJU0"/>
<evidence type="ECO:0000313" key="3">
    <source>
        <dbReference type="Proteomes" id="UP000283895"/>
    </source>
</evidence>
<organism evidence="2 3">
    <name type="scientific">Cytospora schulzeri</name>
    <dbReference type="NCBI Taxonomy" id="448051"/>
    <lineage>
        <taxon>Eukaryota</taxon>
        <taxon>Fungi</taxon>
        <taxon>Dikarya</taxon>
        <taxon>Ascomycota</taxon>
        <taxon>Pezizomycotina</taxon>
        <taxon>Sordariomycetes</taxon>
        <taxon>Sordariomycetidae</taxon>
        <taxon>Diaporthales</taxon>
        <taxon>Cytosporaceae</taxon>
        <taxon>Cytospora</taxon>
    </lineage>
</organism>
<proteinExistence type="predicted"/>
<reference evidence="2 3" key="1">
    <citation type="submission" date="2015-09" db="EMBL/GenBank/DDBJ databases">
        <title>Host preference determinants of Valsa canker pathogens revealed by comparative genomics.</title>
        <authorList>
            <person name="Yin Z."/>
            <person name="Huang L."/>
        </authorList>
    </citation>
    <scope>NUCLEOTIDE SEQUENCE [LARGE SCALE GENOMIC DNA]</scope>
    <source>
        <strain evidence="2 3">03-1</strain>
    </source>
</reference>
<dbReference type="CDD" id="cd12148">
    <property type="entry name" value="fungal_TF_MHR"/>
    <property type="match status" value="1"/>
</dbReference>
<dbReference type="PANTHER" id="PTHR47431:SF5">
    <property type="entry name" value="ZN(II)2CYS6 TRANSCRIPTION FACTOR (EUROFUNG)"/>
    <property type="match status" value="1"/>
</dbReference>
<feature type="compositionally biased region" description="Low complexity" evidence="1">
    <location>
        <begin position="482"/>
        <end position="493"/>
    </location>
</feature>
<dbReference type="AlphaFoldDB" id="A0A423VJU0"/>
<accession>A0A423VJU0</accession>
<dbReference type="Proteomes" id="UP000283895">
    <property type="component" value="Unassembled WGS sequence"/>
</dbReference>
<comment type="caution">
    <text evidence="2">The sequence shown here is derived from an EMBL/GenBank/DDBJ whole genome shotgun (WGS) entry which is preliminary data.</text>
</comment>
<gene>
    <name evidence="2" type="ORF">VMCG_09330</name>
</gene>
<evidence type="ECO:0008006" key="4">
    <source>
        <dbReference type="Google" id="ProtNLM"/>
    </source>
</evidence>